<evidence type="ECO:0000313" key="2">
    <source>
        <dbReference type="Proteomes" id="UP001478862"/>
    </source>
</evidence>
<organism evidence="1 2">
    <name type="scientific">Lysinibacillus zambalensis</name>
    <dbReference type="NCBI Taxonomy" id="3160866"/>
    <lineage>
        <taxon>Bacteria</taxon>
        <taxon>Bacillati</taxon>
        <taxon>Bacillota</taxon>
        <taxon>Bacilli</taxon>
        <taxon>Bacillales</taxon>
        <taxon>Bacillaceae</taxon>
        <taxon>Lysinibacillus</taxon>
    </lineage>
</organism>
<dbReference type="RefSeq" id="WP_349659877.1">
    <property type="nucleotide sequence ID" value="NZ_JBEGDG010000007.1"/>
</dbReference>
<evidence type="ECO:0008006" key="3">
    <source>
        <dbReference type="Google" id="ProtNLM"/>
    </source>
</evidence>
<accession>A0ABV1MVG8</accession>
<keyword evidence="2" id="KW-1185">Reference proteome</keyword>
<dbReference type="EMBL" id="JBEGDG010000007">
    <property type="protein sequence ID" value="MEQ6355248.1"/>
    <property type="molecule type" value="Genomic_DNA"/>
</dbReference>
<name>A0ABV1MVG8_9BACI</name>
<comment type="caution">
    <text evidence="1">The sequence shown here is derived from an EMBL/GenBank/DDBJ whole genome shotgun (WGS) entry which is preliminary data.</text>
</comment>
<dbReference type="Proteomes" id="UP001478862">
    <property type="component" value="Unassembled WGS sequence"/>
</dbReference>
<gene>
    <name evidence="1" type="ORF">ABNX05_11520</name>
</gene>
<sequence length="326" mass="35629">MTISKDSRIVEVFSKDLLKAQVEVKELKNANEYIKELASNPSPDNRYEIAQIMSYVIDEGLRQRLNYFEALADVKNTGLGEKAQFKVNVNGLKAMFQAKSASTERSKVSSKFVSLDTEEVSVRPVVNFYDLATGKVDLIKIAEQAVIEMEMAIVKRIQDSIYAAFSAMTTPNYAPGSGIVKGTFDPILHAMNRVGGSASIVGDVEALSKFTAIAGFNSNVPDALAVEHNQNGMIGSYLGGKLMKLNNPFVPNSLTETELRKDLIYVIPSGDASLRPVKVHFEGGVQTTDAPVNINSKEVEFRFDQYVGVGAVGVRKLLGVYEDTTL</sequence>
<evidence type="ECO:0000313" key="1">
    <source>
        <dbReference type="EMBL" id="MEQ6355248.1"/>
    </source>
</evidence>
<protein>
    <recommendedName>
        <fullName evidence="3">Phage major capsid protein</fullName>
    </recommendedName>
</protein>
<proteinExistence type="predicted"/>
<reference evidence="1 2" key="1">
    <citation type="submission" date="2024-06" db="EMBL/GenBank/DDBJ databases">
        <title>Lysinibacillus zambalefons sp. nov., a Novel Firmicute Isolated from the Poon Bato Zambales Hyperalkaline Spring.</title>
        <authorList>
            <person name="Aja J.A."/>
            <person name="Lazaro J.E.H."/>
            <person name="Llorin L.D."/>
            <person name="Lim K.R."/>
            <person name="Teodosio J."/>
            <person name="Dalisay D.S."/>
        </authorList>
    </citation>
    <scope>NUCLEOTIDE SEQUENCE [LARGE SCALE GENOMIC DNA]</scope>
    <source>
        <strain evidence="1 2">M3</strain>
    </source>
</reference>